<dbReference type="Proteomes" id="UP000502179">
    <property type="component" value="Chromosome"/>
</dbReference>
<dbReference type="PANTHER" id="PTHR46268:SF6">
    <property type="entry name" value="UNIVERSAL STRESS PROTEIN UP12"/>
    <property type="match status" value="1"/>
</dbReference>
<dbReference type="CDD" id="cd00293">
    <property type="entry name" value="USP-like"/>
    <property type="match status" value="1"/>
</dbReference>
<reference evidence="2 3" key="1">
    <citation type="submission" date="2020-02" db="EMBL/GenBank/DDBJ databases">
        <title>Genome analysis of Thermosulfuriphilus ammonigenes ST65T, an anaerobic thermophilic chemolithoautotrophic bacterium isolated from a deep-sea hydrothermal vent.</title>
        <authorList>
            <person name="Slobodkina G."/>
            <person name="Allioux M."/>
            <person name="Merkel A."/>
            <person name="Alain K."/>
            <person name="Jebbar M."/>
            <person name="Slobodkin A."/>
        </authorList>
    </citation>
    <scope>NUCLEOTIDE SEQUENCE [LARGE SCALE GENOMIC DNA]</scope>
    <source>
        <strain evidence="2 3">ST65</strain>
    </source>
</reference>
<dbReference type="InterPro" id="IPR014729">
    <property type="entry name" value="Rossmann-like_a/b/a_fold"/>
</dbReference>
<dbReference type="EMBL" id="CP048877">
    <property type="protein sequence ID" value="QIJ72626.1"/>
    <property type="molecule type" value="Genomic_DNA"/>
</dbReference>
<evidence type="ECO:0000313" key="2">
    <source>
        <dbReference type="EMBL" id="QIJ72626.1"/>
    </source>
</evidence>
<comment type="similarity">
    <text evidence="1">Belongs to the universal stress protein A family.</text>
</comment>
<dbReference type="KEGG" id="tav:G4V39_10230"/>
<evidence type="ECO:0000313" key="3">
    <source>
        <dbReference type="Proteomes" id="UP000502179"/>
    </source>
</evidence>
<proteinExistence type="inferred from homology"/>
<gene>
    <name evidence="2" type="ORF">G4V39_10230</name>
</gene>
<dbReference type="AlphaFoldDB" id="A0A6G7PYK2"/>
<sequence>MYPPKRILIALDPSENAMRAVEYVAQMLGGQKEIFIELFHVVKEPPADLFPDEGERQKAKEAHEKAMLQVFEKAKDRLEAAGIPREEVIIKVRPTRESVARVILEEQTSGRFGTVVVGRRGVSKAEEFLFGSVSNKVVHYAKGCAVWVVE</sequence>
<dbReference type="InterPro" id="IPR006015">
    <property type="entry name" value="Universal_stress_UspA"/>
</dbReference>
<dbReference type="InterPro" id="IPR006016">
    <property type="entry name" value="UspA"/>
</dbReference>
<dbReference type="PANTHER" id="PTHR46268">
    <property type="entry name" value="STRESS RESPONSE PROTEIN NHAX"/>
    <property type="match status" value="1"/>
</dbReference>
<dbReference type="RefSeq" id="WP_166032842.1">
    <property type="nucleotide sequence ID" value="NZ_CP048877.1"/>
</dbReference>
<dbReference type="PRINTS" id="PR01438">
    <property type="entry name" value="UNVRSLSTRESS"/>
</dbReference>
<protein>
    <submittedName>
        <fullName evidence="2">Universal stress protein</fullName>
    </submittedName>
</protein>
<dbReference type="Gene3D" id="3.40.50.620">
    <property type="entry name" value="HUPs"/>
    <property type="match status" value="1"/>
</dbReference>
<dbReference type="Pfam" id="PF00582">
    <property type="entry name" value="Usp"/>
    <property type="match status" value="1"/>
</dbReference>
<organism evidence="2 3">
    <name type="scientific">Thermosulfuriphilus ammonigenes</name>
    <dbReference type="NCBI Taxonomy" id="1936021"/>
    <lineage>
        <taxon>Bacteria</taxon>
        <taxon>Pseudomonadati</taxon>
        <taxon>Thermodesulfobacteriota</taxon>
        <taxon>Thermodesulfobacteria</taxon>
        <taxon>Thermodesulfobacteriales</taxon>
        <taxon>Thermodesulfobacteriaceae</taxon>
        <taxon>Thermosulfuriphilus</taxon>
    </lineage>
</organism>
<keyword evidence="3" id="KW-1185">Reference proteome</keyword>
<name>A0A6G7PYK2_9BACT</name>
<evidence type="ECO:0000256" key="1">
    <source>
        <dbReference type="ARBA" id="ARBA00008791"/>
    </source>
</evidence>
<accession>A0A6G7PYK2</accession>
<dbReference type="SUPFAM" id="SSF52402">
    <property type="entry name" value="Adenine nucleotide alpha hydrolases-like"/>
    <property type="match status" value="1"/>
</dbReference>